<reference evidence="2" key="1">
    <citation type="submission" date="2020-05" db="EMBL/GenBank/DDBJ databases">
        <authorList>
            <person name="Chiriac C."/>
            <person name="Salcher M."/>
            <person name="Ghai R."/>
            <person name="Kavagutti S V."/>
        </authorList>
    </citation>
    <scope>NUCLEOTIDE SEQUENCE</scope>
</reference>
<feature type="compositionally biased region" description="Basic residues" evidence="1">
    <location>
        <begin position="126"/>
        <end position="140"/>
    </location>
</feature>
<organism evidence="2">
    <name type="scientific">freshwater metagenome</name>
    <dbReference type="NCBI Taxonomy" id="449393"/>
    <lineage>
        <taxon>unclassified sequences</taxon>
        <taxon>metagenomes</taxon>
        <taxon>ecological metagenomes</taxon>
    </lineage>
</organism>
<dbReference type="EMBL" id="CAEZYZ010000058">
    <property type="protein sequence ID" value="CAB4743730.1"/>
    <property type="molecule type" value="Genomic_DNA"/>
</dbReference>
<feature type="compositionally biased region" description="Basic and acidic residues" evidence="1">
    <location>
        <begin position="141"/>
        <end position="151"/>
    </location>
</feature>
<dbReference type="AlphaFoldDB" id="A0A6J6T9E8"/>
<feature type="compositionally biased region" description="Basic and acidic residues" evidence="1">
    <location>
        <begin position="159"/>
        <end position="185"/>
    </location>
</feature>
<protein>
    <submittedName>
        <fullName evidence="2">Unannotated protein</fullName>
    </submittedName>
</protein>
<gene>
    <name evidence="2" type="ORF">UFOPK2810_00473</name>
</gene>
<evidence type="ECO:0000313" key="2">
    <source>
        <dbReference type="EMBL" id="CAB4743730.1"/>
    </source>
</evidence>
<evidence type="ECO:0000256" key="1">
    <source>
        <dbReference type="SAM" id="MobiDB-lite"/>
    </source>
</evidence>
<feature type="compositionally biased region" description="Basic residues" evidence="1">
    <location>
        <begin position="217"/>
        <end position="226"/>
    </location>
</feature>
<feature type="region of interest" description="Disordered" evidence="1">
    <location>
        <begin position="77"/>
        <end position="226"/>
    </location>
</feature>
<proteinExistence type="predicted"/>
<accession>A0A6J6T9E8</accession>
<name>A0A6J6T9E8_9ZZZZ</name>
<sequence length="226" mass="25240">MPHEGDDDAGLLLVEPHHWRKTSSELRPDDTVIAAARLSDVVQQCSHEEEVGAIDRSRERARLDRGLDEVAVDSEPMDSIALRRRPDSLPTGQQARDDACLIHRLPDPDCRGAGAEEGDEGLPRGARPRTRQRCALRGKSLHGDRCERESGLGRSRRGSQGERRIPVGTRLRREDHLPRLDDNPLGKRYPVASGPPDLPQRESRSLARQSGHAMPRGVRRIGNRPR</sequence>
<feature type="compositionally biased region" description="Basic and acidic residues" evidence="1">
    <location>
        <begin position="95"/>
        <end position="110"/>
    </location>
</feature>